<keyword evidence="2" id="KW-1185">Reference proteome</keyword>
<dbReference type="Proteomes" id="UP000265515">
    <property type="component" value="Unassembled WGS sequence"/>
</dbReference>
<evidence type="ECO:0000313" key="2">
    <source>
        <dbReference type="Proteomes" id="UP000265515"/>
    </source>
</evidence>
<protein>
    <submittedName>
        <fullName evidence="1">Uncharacterized protein</fullName>
    </submittedName>
</protein>
<dbReference type="AlphaFoldDB" id="A0A388LP00"/>
<organism evidence="1 2">
    <name type="scientific">Chara braunii</name>
    <name type="common">Braun's stonewort</name>
    <dbReference type="NCBI Taxonomy" id="69332"/>
    <lineage>
        <taxon>Eukaryota</taxon>
        <taxon>Viridiplantae</taxon>
        <taxon>Streptophyta</taxon>
        <taxon>Charophyceae</taxon>
        <taxon>Charales</taxon>
        <taxon>Characeae</taxon>
        <taxon>Chara</taxon>
    </lineage>
</organism>
<dbReference type="EMBL" id="BFEA01000462">
    <property type="protein sequence ID" value="GBG84057.1"/>
    <property type="molecule type" value="Genomic_DNA"/>
</dbReference>
<comment type="caution">
    <text evidence="1">The sequence shown here is derived from an EMBL/GenBank/DDBJ whole genome shotgun (WGS) entry which is preliminary data.</text>
</comment>
<reference evidence="1 2" key="1">
    <citation type="journal article" date="2018" name="Cell">
        <title>The Chara Genome: Secondary Complexity and Implications for Plant Terrestrialization.</title>
        <authorList>
            <person name="Nishiyama T."/>
            <person name="Sakayama H."/>
            <person name="Vries J.D."/>
            <person name="Buschmann H."/>
            <person name="Saint-Marcoux D."/>
            <person name="Ullrich K.K."/>
            <person name="Haas F.B."/>
            <person name="Vanderstraeten L."/>
            <person name="Becker D."/>
            <person name="Lang D."/>
            <person name="Vosolsobe S."/>
            <person name="Rombauts S."/>
            <person name="Wilhelmsson P.K.I."/>
            <person name="Janitza P."/>
            <person name="Kern R."/>
            <person name="Heyl A."/>
            <person name="Rumpler F."/>
            <person name="Villalobos L.I.A.C."/>
            <person name="Clay J.M."/>
            <person name="Skokan R."/>
            <person name="Toyoda A."/>
            <person name="Suzuki Y."/>
            <person name="Kagoshima H."/>
            <person name="Schijlen E."/>
            <person name="Tajeshwar N."/>
            <person name="Catarino B."/>
            <person name="Hetherington A.J."/>
            <person name="Saltykova A."/>
            <person name="Bonnot C."/>
            <person name="Breuninger H."/>
            <person name="Symeonidi A."/>
            <person name="Radhakrishnan G.V."/>
            <person name="Van Nieuwerburgh F."/>
            <person name="Deforce D."/>
            <person name="Chang C."/>
            <person name="Karol K.G."/>
            <person name="Hedrich R."/>
            <person name="Ulvskov P."/>
            <person name="Glockner G."/>
            <person name="Delwiche C.F."/>
            <person name="Petrasek J."/>
            <person name="Van de Peer Y."/>
            <person name="Friml J."/>
            <person name="Beilby M."/>
            <person name="Dolan L."/>
            <person name="Kohara Y."/>
            <person name="Sugano S."/>
            <person name="Fujiyama A."/>
            <person name="Delaux P.-M."/>
            <person name="Quint M."/>
            <person name="TheiBen G."/>
            <person name="Hagemann M."/>
            <person name="Harholt J."/>
            <person name="Dunand C."/>
            <person name="Zachgo S."/>
            <person name="Langdale J."/>
            <person name="Maumus F."/>
            <person name="Straeten D.V.D."/>
            <person name="Gould S.B."/>
            <person name="Rensing S.A."/>
        </authorList>
    </citation>
    <scope>NUCLEOTIDE SEQUENCE [LARGE SCALE GENOMIC DNA]</scope>
    <source>
        <strain evidence="1 2">S276</strain>
    </source>
</reference>
<sequence>MSQWMAQRGRRLGVRVVGRIADGAMYVHKRRGRWKSGGRMKGWLDGWFDGWLAQVKDESLDASGWLE</sequence>
<gene>
    <name evidence="1" type="ORF">CBR_g37932</name>
</gene>
<name>A0A388LP00_CHABU</name>
<dbReference type="Gramene" id="GBG84057">
    <property type="protein sequence ID" value="GBG84057"/>
    <property type="gene ID" value="CBR_g37932"/>
</dbReference>
<evidence type="ECO:0000313" key="1">
    <source>
        <dbReference type="EMBL" id="GBG84057.1"/>
    </source>
</evidence>
<accession>A0A388LP00</accession>
<proteinExistence type="predicted"/>